<sequence length="207" mass="22074">MSERSGGTGNPTRWVTDTGPDHSQWYIDRFRRMAAEGVDLAGEARLLDTLVPPKSRILDAGCGTGRVGAELAARGHTVVGVDADPALIEAARTDHPGPRWLVADLAELDLAAAGVAEPFDAAVLAGNVMTFVAPDTEVQVLRRVAAHLRPDGVIAVGFGTDRGYPLTDFDADVAAAGLRLEHRFATWDLRPWGDDADFAVSILRRPA</sequence>
<dbReference type="CDD" id="cd02440">
    <property type="entry name" value="AdoMet_MTases"/>
    <property type="match status" value="1"/>
</dbReference>
<dbReference type="RefSeq" id="WP_204034173.1">
    <property type="nucleotide sequence ID" value="NZ_BOPC01000023.1"/>
</dbReference>
<dbReference type="PANTHER" id="PTHR43861">
    <property type="entry name" value="TRANS-ACONITATE 2-METHYLTRANSFERASE-RELATED"/>
    <property type="match status" value="1"/>
</dbReference>
<evidence type="ECO:0000259" key="2">
    <source>
        <dbReference type="Pfam" id="PF13649"/>
    </source>
</evidence>
<name>A0ABQ4J8X3_9ACTN</name>
<gene>
    <name evidence="3" type="ORF">Vqi01_17860</name>
</gene>
<comment type="caution">
    <text evidence="3">The sequence shown here is derived from an EMBL/GenBank/DDBJ whole genome shotgun (WGS) entry which is preliminary data.</text>
</comment>
<dbReference type="Pfam" id="PF13649">
    <property type="entry name" value="Methyltransf_25"/>
    <property type="match status" value="1"/>
</dbReference>
<protein>
    <recommendedName>
        <fullName evidence="2">Methyltransferase domain-containing protein</fullName>
    </recommendedName>
</protein>
<dbReference type="EMBL" id="BOPC01000023">
    <property type="protein sequence ID" value="GIJ26624.1"/>
    <property type="molecule type" value="Genomic_DNA"/>
</dbReference>
<evidence type="ECO:0000313" key="4">
    <source>
        <dbReference type="Proteomes" id="UP000653076"/>
    </source>
</evidence>
<evidence type="ECO:0000313" key="3">
    <source>
        <dbReference type="EMBL" id="GIJ26624.1"/>
    </source>
</evidence>
<dbReference type="Gene3D" id="3.40.50.150">
    <property type="entry name" value="Vaccinia Virus protein VP39"/>
    <property type="match status" value="1"/>
</dbReference>
<accession>A0ABQ4J8X3</accession>
<keyword evidence="1" id="KW-0808">Transferase</keyword>
<dbReference type="SUPFAM" id="SSF53335">
    <property type="entry name" value="S-adenosyl-L-methionine-dependent methyltransferases"/>
    <property type="match status" value="1"/>
</dbReference>
<dbReference type="InterPro" id="IPR029063">
    <property type="entry name" value="SAM-dependent_MTases_sf"/>
</dbReference>
<keyword evidence="4" id="KW-1185">Reference proteome</keyword>
<evidence type="ECO:0000256" key="1">
    <source>
        <dbReference type="ARBA" id="ARBA00022679"/>
    </source>
</evidence>
<feature type="domain" description="Methyltransferase" evidence="2">
    <location>
        <begin position="57"/>
        <end position="152"/>
    </location>
</feature>
<organism evidence="3 4">
    <name type="scientific">Micromonospora qiuiae</name>
    <dbReference type="NCBI Taxonomy" id="502268"/>
    <lineage>
        <taxon>Bacteria</taxon>
        <taxon>Bacillati</taxon>
        <taxon>Actinomycetota</taxon>
        <taxon>Actinomycetes</taxon>
        <taxon>Micromonosporales</taxon>
        <taxon>Micromonosporaceae</taxon>
        <taxon>Micromonospora</taxon>
    </lineage>
</organism>
<reference evidence="3 4" key="1">
    <citation type="submission" date="2021-01" db="EMBL/GenBank/DDBJ databases">
        <title>Whole genome shotgun sequence of Verrucosispora qiuiae NBRC 106684.</title>
        <authorList>
            <person name="Komaki H."/>
            <person name="Tamura T."/>
        </authorList>
    </citation>
    <scope>NUCLEOTIDE SEQUENCE [LARGE SCALE GENOMIC DNA]</scope>
    <source>
        <strain evidence="3 4">NBRC 106684</strain>
    </source>
</reference>
<proteinExistence type="predicted"/>
<dbReference type="InterPro" id="IPR041698">
    <property type="entry name" value="Methyltransf_25"/>
</dbReference>
<dbReference type="Proteomes" id="UP000653076">
    <property type="component" value="Unassembled WGS sequence"/>
</dbReference>